<accession>E2BRK5</accession>
<evidence type="ECO:0000313" key="9">
    <source>
        <dbReference type="Proteomes" id="UP000008237"/>
    </source>
</evidence>
<keyword evidence="6 7" id="KW-0472">Membrane</keyword>
<dbReference type="PANTHER" id="PTHR16024">
    <property type="entry name" value="XK-RELATED PROTEIN"/>
    <property type="match status" value="1"/>
</dbReference>
<feature type="transmembrane region" description="Helical" evidence="7">
    <location>
        <begin position="184"/>
        <end position="203"/>
    </location>
</feature>
<keyword evidence="9" id="KW-1185">Reference proteome</keyword>
<protein>
    <recommendedName>
        <fullName evidence="7">XK-related protein</fullName>
    </recommendedName>
</protein>
<feature type="transmembrane region" description="Helical" evidence="7">
    <location>
        <begin position="42"/>
        <end position="61"/>
    </location>
</feature>
<dbReference type="GO" id="GO:0005886">
    <property type="term" value="C:plasma membrane"/>
    <property type="evidence" value="ECO:0007669"/>
    <property type="project" value="UniProtKB-SubCell"/>
</dbReference>
<dbReference type="InParanoid" id="E2BRK5"/>
<feature type="transmembrane region" description="Helical" evidence="7">
    <location>
        <begin position="82"/>
        <end position="100"/>
    </location>
</feature>
<comment type="subcellular location">
    <subcellularLocation>
        <location evidence="1">Cell membrane</location>
        <topology evidence="1">Multi-pass membrane protein</topology>
    </subcellularLocation>
    <subcellularLocation>
        <location evidence="7">Membrane</location>
        <topology evidence="7">Multi-pass membrane protein</topology>
    </subcellularLocation>
</comment>
<keyword evidence="4 7" id="KW-0812">Transmembrane</keyword>
<feature type="transmembrane region" description="Helical" evidence="7">
    <location>
        <begin position="154"/>
        <end position="172"/>
    </location>
</feature>
<dbReference type="InterPro" id="IPR018629">
    <property type="entry name" value="XK-rel"/>
</dbReference>
<dbReference type="GO" id="GO:0043652">
    <property type="term" value="P:engulfment of apoptotic cell"/>
    <property type="evidence" value="ECO:0007669"/>
    <property type="project" value="TreeGrafter"/>
</dbReference>
<evidence type="ECO:0000256" key="4">
    <source>
        <dbReference type="ARBA" id="ARBA00022692"/>
    </source>
</evidence>
<gene>
    <name evidence="8" type="ORF">EAI_14325</name>
</gene>
<reference evidence="8 9" key="1">
    <citation type="journal article" date="2010" name="Science">
        <title>Genomic comparison of the ants Camponotus floridanus and Harpegnathos saltator.</title>
        <authorList>
            <person name="Bonasio R."/>
            <person name="Zhang G."/>
            <person name="Ye C."/>
            <person name="Mutti N.S."/>
            <person name="Fang X."/>
            <person name="Qin N."/>
            <person name="Donahue G."/>
            <person name="Yang P."/>
            <person name="Li Q."/>
            <person name="Li C."/>
            <person name="Zhang P."/>
            <person name="Huang Z."/>
            <person name="Berger S.L."/>
            <person name="Reinberg D."/>
            <person name="Wang J."/>
            <person name="Liebig J."/>
        </authorList>
    </citation>
    <scope>NUCLEOTIDE SEQUENCE [LARGE SCALE GENOMIC DNA]</scope>
    <source>
        <strain evidence="8 9">R22 G/1</strain>
    </source>
</reference>
<organism evidence="9">
    <name type="scientific">Harpegnathos saltator</name>
    <name type="common">Jerdon's jumping ant</name>
    <dbReference type="NCBI Taxonomy" id="610380"/>
    <lineage>
        <taxon>Eukaryota</taxon>
        <taxon>Metazoa</taxon>
        <taxon>Ecdysozoa</taxon>
        <taxon>Arthropoda</taxon>
        <taxon>Hexapoda</taxon>
        <taxon>Insecta</taxon>
        <taxon>Pterygota</taxon>
        <taxon>Neoptera</taxon>
        <taxon>Endopterygota</taxon>
        <taxon>Hymenoptera</taxon>
        <taxon>Apocrita</taxon>
        <taxon>Aculeata</taxon>
        <taxon>Formicoidea</taxon>
        <taxon>Formicidae</taxon>
        <taxon>Ponerinae</taxon>
        <taxon>Ponerini</taxon>
        <taxon>Harpegnathos</taxon>
    </lineage>
</organism>
<dbReference type="OMA" id="CFLENTI"/>
<evidence type="ECO:0000256" key="5">
    <source>
        <dbReference type="ARBA" id="ARBA00022989"/>
    </source>
</evidence>
<dbReference type="AlphaFoldDB" id="E2BRK5"/>
<evidence type="ECO:0000256" key="7">
    <source>
        <dbReference type="RuleBase" id="RU910716"/>
    </source>
</evidence>
<proteinExistence type="inferred from homology"/>
<dbReference type="PANTHER" id="PTHR16024:SF6">
    <property type="entry name" value="XK-RELATED PROTEIN"/>
    <property type="match status" value="1"/>
</dbReference>
<dbReference type="Pfam" id="PF09815">
    <property type="entry name" value="XK-related"/>
    <property type="match status" value="1"/>
</dbReference>
<evidence type="ECO:0000256" key="6">
    <source>
        <dbReference type="ARBA" id="ARBA00023136"/>
    </source>
</evidence>
<dbReference type="FunCoup" id="E2BRK5">
    <property type="interactions" value="304"/>
</dbReference>
<dbReference type="GO" id="GO:0070782">
    <property type="term" value="P:phosphatidylserine exposure on apoptotic cell surface"/>
    <property type="evidence" value="ECO:0007669"/>
    <property type="project" value="TreeGrafter"/>
</dbReference>
<dbReference type="GO" id="GO:1902742">
    <property type="term" value="P:apoptotic process involved in development"/>
    <property type="evidence" value="ECO:0007669"/>
    <property type="project" value="TreeGrafter"/>
</dbReference>
<feature type="transmembrane region" description="Helical" evidence="7">
    <location>
        <begin position="215"/>
        <end position="237"/>
    </location>
</feature>
<name>E2BRK5_HARSA</name>
<feature type="transmembrane region" description="Helical" evidence="7">
    <location>
        <begin position="106"/>
        <end position="128"/>
    </location>
</feature>
<dbReference type="InterPro" id="IPR050895">
    <property type="entry name" value="XK-related_scramblase"/>
</dbReference>
<dbReference type="EMBL" id="GL449965">
    <property type="protein sequence ID" value="EFN81697.1"/>
    <property type="molecule type" value="Genomic_DNA"/>
</dbReference>
<evidence type="ECO:0000256" key="3">
    <source>
        <dbReference type="ARBA" id="ARBA00022475"/>
    </source>
</evidence>
<keyword evidence="3" id="KW-1003">Cell membrane</keyword>
<comment type="similarity">
    <text evidence="2 7">Belongs to the XK family.</text>
</comment>
<sequence>MLKEDQDVALLRIFECFLEAAPQQILQLTLILKHYNEINFQFVHQVASIVSSFGSMSWAMASYHRSIRSAQQDKSNIRYMATVFQFLWHFFITVARILSISVVASIWPILTIICCVIHWIIMTIWIIIDSHGILEFCRDYSRPPHIKPKFKEHIYSILFAMIIGIVHIFIYFNTIDSNTLWKHIFFYMFCFLENISCNIVWSYTSSPEIRSVWYFYIYFIFCVLSFFLGIVAMIIYYTMFHPSKKQHTSKVSLQIT</sequence>
<keyword evidence="5 7" id="KW-1133">Transmembrane helix</keyword>
<dbReference type="Proteomes" id="UP000008237">
    <property type="component" value="Unassembled WGS sequence"/>
</dbReference>
<dbReference type="OrthoDB" id="6136301at2759"/>
<evidence type="ECO:0000256" key="1">
    <source>
        <dbReference type="ARBA" id="ARBA00004651"/>
    </source>
</evidence>
<evidence type="ECO:0000256" key="2">
    <source>
        <dbReference type="ARBA" id="ARBA00008789"/>
    </source>
</evidence>
<evidence type="ECO:0000313" key="8">
    <source>
        <dbReference type="EMBL" id="EFN81697.1"/>
    </source>
</evidence>